<reference evidence="1 2" key="1">
    <citation type="submission" date="2019-08" db="EMBL/GenBank/DDBJ databases">
        <title>Subclass B2 metallo-beta lactamase from Pseudomonas synxantha.</title>
        <authorList>
            <person name="Poirel L."/>
            <person name="Palmieri M."/>
            <person name="Masseron A."/>
            <person name="Perreten V."/>
            <person name="Nordman P."/>
        </authorList>
    </citation>
    <scope>NUCLEOTIDE SEQUENCE [LARGE SCALE GENOMIC DNA]</scope>
    <source>
        <strain evidence="1 2">MCP106</strain>
    </source>
</reference>
<accession>A0A5D3GA47</accession>
<dbReference type="EMBL" id="VSRO01000006">
    <property type="protein sequence ID" value="TYK57389.1"/>
    <property type="molecule type" value="Genomic_DNA"/>
</dbReference>
<name>A0A5D3GA47_9PSED</name>
<reference evidence="1 2" key="2">
    <citation type="submission" date="2019-08" db="EMBL/GenBank/DDBJ databases">
        <authorList>
            <person name="Brilhante M."/>
            <person name="Perreten V."/>
        </authorList>
    </citation>
    <scope>NUCLEOTIDE SEQUENCE [LARGE SCALE GENOMIC DNA]</scope>
    <source>
        <strain evidence="1 2">MCP106</strain>
    </source>
</reference>
<dbReference type="RefSeq" id="WP_148853420.1">
    <property type="nucleotide sequence ID" value="NZ_VSRO01000006.1"/>
</dbReference>
<organism evidence="1 2">
    <name type="scientific">Pseudomonas synxantha</name>
    <dbReference type="NCBI Taxonomy" id="47883"/>
    <lineage>
        <taxon>Bacteria</taxon>
        <taxon>Pseudomonadati</taxon>
        <taxon>Pseudomonadota</taxon>
        <taxon>Gammaproteobacteria</taxon>
        <taxon>Pseudomonadales</taxon>
        <taxon>Pseudomonadaceae</taxon>
        <taxon>Pseudomonas</taxon>
    </lineage>
</organism>
<evidence type="ECO:0000313" key="2">
    <source>
        <dbReference type="Proteomes" id="UP000324029"/>
    </source>
</evidence>
<evidence type="ECO:0000313" key="1">
    <source>
        <dbReference type="EMBL" id="TYK57389.1"/>
    </source>
</evidence>
<sequence length="102" mass="11976">MVSLRYREKFRRALYCLAVGEGDVRDRLRGAYNQIRLLRDDEVPQGIRLEWLSILEELTRHGALIQSGVILKDALNHTLSRMRNKTARKIAERIYRIAIDLQ</sequence>
<protein>
    <submittedName>
        <fullName evidence="1">Uncharacterized protein</fullName>
    </submittedName>
</protein>
<dbReference type="Proteomes" id="UP000324029">
    <property type="component" value="Unassembled WGS sequence"/>
</dbReference>
<proteinExistence type="predicted"/>
<dbReference type="AlphaFoldDB" id="A0A5D3GA47"/>
<gene>
    <name evidence="1" type="ORF">FXO26_12805</name>
</gene>
<comment type="caution">
    <text evidence="1">The sequence shown here is derived from an EMBL/GenBank/DDBJ whole genome shotgun (WGS) entry which is preliminary data.</text>
</comment>